<name>A0A6H5J121_9HYME</name>
<gene>
    <name evidence="2" type="ORF">TBRA_LOCUS14904</name>
</gene>
<dbReference type="AlphaFoldDB" id="A0A6H5J121"/>
<protein>
    <submittedName>
        <fullName evidence="2">Uncharacterized protein</fullName>
    </submittedName>
</protein>
<evidence type="ECO:0000313" key="2">
    <source>
        <dbReference type="EMBL" id="CAB0043316.1"/>
    </source>
</evidence>
<dbReference type="Proteomes" id="UP000479190">
    <property type="component" value="Unassembled WGS sequence"/>
</dbReference>
<keyword evidence="3" id="KW-1185">Reference proteome</keyword>
<accession>A0A6H5J121</accession>
<keyword evidence="1" id="KW-0175">Coiled coil</keyword>
<evidence type="ECO:0000313" key="3">
    <source>
        <dbReference type="Proteomes" id="UP000479190"/>
    </source>
</evidence>
<reference evidence="2 3" key="1">
    <citation type="submission" date="2020-02" db="EMBL/GenBank/DDBJ databases">
        <authorList>
            <person name="Ferguson B K."/>
        </authorList>
    </citation>
    <scope>NUCLEOTIDE SEQUENCE [LARGE SCALE GENOMIC DNA]</scope>
</reference>
<dbReference type="OrthoDB" id="123929at2759"/>
<organism evidence="2 3">
    <name type="scientific">Trichogramma brassicae</name>
    <dbReference type="NCBI Taxonomy" id="86971"/>
    <lineage>
        <taxon>Eukaryota</taxon>
        <taxon>Metazoa</taxon>
        <taxon>Ecdysozoa</taxon>
        <taxon>Arthropoda</taxon>
        <taxon>Hexapoda</taxon>
        <taxon>Insecta</taxon>
        <taxon>Pterygota</taxon>
        <taxon>Neoptera</taxon>
        <taxon>Endopterygota</taxon>
        <taxon>Hymenoptera</taxon>
        <taxon>Apocrita</taxon>
        <taxon>Proctotrupomorpha</taxon>
        <taxon>Chalcidoidea</taxon>
        <taxon>Trichogrammatidae</taxon>
        <taxon>Trichogramma</taxon>
    </lineage>
</organism>
<evidence type="ECO:0000256" key="1">
    <source>
        <dbReference type="SAM" id="Coils"/>
    </source>
</evidence>
<dbReference type="EMBL" id="CADCXV010001305">
    <property type="protein sequence ID" value="CAB0043316.1"/>
    <property type="molecule type" value="Genomic_DNA"/>
</dbReference>
<sequence length="417" mass="47735">MKRDHLKREFEVRQELADLYTKQMDSLEENWKNQILIMEEEKETLVKFSCDRVEDYYKARLDSRCKKKRKRVDAGDFEDVDDAEEIDLSSATSTPIPSKASLEKSLNTIKVENKRLNEEVHQNELELALLKKYECLVRQLQNALKMTSSSGKLKKLFSQKQKYLFNPKDSVTCEVHNVSSQISDWRSLDLDQSEILSGAAGPHLSRQASSSGSSELAESTEKTGRLVAEITFAIAAAADRRAYSRSGNYTRADKKKEANSSFDLWNDNRRSVKQLCAAAAAARTRTFPVGELAIAHGPTIGGNRRQICSVSCARIHEHVHILARWVERESAKKREQRKTFDRISTCLAPVQNTFRKLVRAIYSDSMLAYLSLIDIGSESHKLKNDEHEKTAYTFSVYTMSIARCRTRERERDRNRHS</sequence>
<proteinExistence type="predicted"/>
<feature type="coiled-coil region" evidence="1">
    <location>
        <begin position="99"/>
        <end position="126"/>
    </location>
</feature>